<dbReference type="EMBL" id="BASE01000035">
    <property type="protein sequence ID" value="GAM13493.1"/>
    <property type="molecule type" value="Genomic_DNA"/>
</dbReference>
<dbReference type="STRING" id="1321606.SAMD00020551_1638"/>
<gene>
    <name evidence="1" type="ORF">SAMD00020551_1638</name>
</gene>
<dbReference type="AlphaFoldDB" id="A0A0A8X0R1"/>
<proteinExistence type="predicted"/>
<sequence length="93" mass="11315">MLCSHSYWKVDRRIEDNEQVYEENEQFIRMYHDRITTASDIFQLRDILDITFKEMSGRTGFLYLHTTRGVYSFCTDAKPDRLIEIYKEIKHQN</sequence>
<comment type="caution">
    <text evidence="1">The sequence shown here is derived from an EMBL/GenBank/DDBJ whole genome shotgun (WGS) entry which is preliminary data.</text>
</comment>
<keyword evidence="2" id="KW-1185">Reference proteome</keyword>
<protein>
    <submittedName>
        <fullName evidence="1">CDS_ID OB3151</fullName>
    </submittedName>
</protein>
<accession>A0A0A8X0R1</accession>
<dbReference type="OrthoDB" id="2691759at2"/>
<name>A0A0A8X0R1_MESS1</name>
<evidence type="ECO:0000313" key="1">
    <source>
        <dbReference type="EMBL" id="GAM13493.1"/>
    </source>
</evidence>
<dbReference type="Proteomes" id="UP000031014">
    <property type="component" value="Unassembled WGS sequence"/>
</dbReference>
<organism evidence="1 2">
    <name type="scientific">Mesobacillus selenatarsenatis (strain DSM 18680 / JCM 14380 / FERM P-15431 / SF-1)</name>
    <dbReference type="NCBI Taxonomy" id="1321606"/>
    <lineage>
        <taxon>Bacteria</taxon>
        <taxon>Bacillati</taxon>
        <taxon>Bacillota</taxon>
        <taxon>Bacilli</taxon>
        <taxon>Bacillales</taxon>
        <taxon>Bacillaceae</taxon>
        <taxon>Mesobacillus</taxon>
    </lineage>
</organism>
<dbReference type="RefSeq" id="WP_041965331.1">
    <property type="nucleotide sequence ID" value="NZ_BASE01000035.1"/>
</dbReference>
<reference evidence="1 2" key="1">
    <citation type="submission" date="2013-06" db="EMBL/GenBank/DDBJ databases">
        <title>Whole genome shotgun sequence of Bacillus selenatarsenatis SF-1.</title>
        <authorList>
            <person name="Kuroda M."/>
            <person name="Sei K."/>
            <person name="Yamashita M."/>
            <person name="Ike M."/>
        </authorList>
    </citation>
    <scope>NUCLEOTIDE SEQUENCE [LARGE SCALE GENOMIC DNA]</scope>
    <source>
        <strain evidence="1 2">SF-1</strain>
    </source>
</reference>
<evidence type="ECO:0000313" key="2">
    <source>
        <dbReference type="Proteomes" id="UP000031014"/>
    </source>
</evidence>